<dbReference type="EMBL" id="BAER01000061">
    <property type="protein sequence ID" value="GAC33470.1"/>
    <property type="molecule type" value="Genomic_DNA"/>
</dbReference>
<comment type="caution">
    <text evidence="1">The sequence shown here is derived from an EMBL/GenBank/DDBJ whole genome shotgun (WGS) entry which is preliminary data.</text>
</comment>
<proteinExistence type="predicted"/>
<dbReference type="RefSeq" id="WP_007105249.1">
    <property type="nucleotide sequence ID" value="NZ_BAER01000061.1"/>
</dbReference>
<dbReference type="STRING" id="1129793.GPLA_2572"/>
<evidence type="ECO:0000313" key="2">
    <source>
        <dbReference type="Proteomes" id="UP000006322"/>
    </source>
</evidence>
<reference evidence="2" key="1">
    <citation type="journal article" date="2014" name="Environ. Microbiol.">
        <title>Comparative genomics of the marine bacterial genus Glaciecola reveals the high degree of genomic diversity and genomic characteristic for cold adaptation.</title>
        <authorList>
            <person name="Qin Q.L."/>
            <person name="Xie B.B."/>
            <person name="Yu Y."/>
            <person name="Shu Y.L."/>
            <person name="Rong J.C."/>
            <person name="Zhang Y.J."/>
            <person name="Zhao D.L."/>
            <person name="Chen X.L."/>
            <person name="Zhang X.Y."/>
            <person name="Chen B."/>
            <person name="Zhou B.C."/>
            <person name="Zhang Y.Z."/>
        </authorList>
    </citation>
    <scope>NUCLEOTIDE SEQUENCE [LARGE SCALE GENOMIC DNA]</scope>
    <source>
        <strain evidence="2">LMG 21857</strain>
    </source>
</reference>
<gene>
    <name evidence="1" type="ORF">GPLA_2572</name>
</gene>
<keyword evidence="2" id="KW-1185">Reference proteome</keyword>
<accession>K7ADS0</accession>
<sequence>MGVLHKVVQRFYVHWKSANQERYQNGAVNASYLTNNEHLNIGDTTLLFHFIASSALQRVTKQVFATPPAFMNMQLFFNPLNSHQKITGTEIRNITLVLRSSKRR</sequence>
<dbReference type="Proteomes" id="UP000006322">
    <property type="component" value="Unassembled WGS sequence"/>
</dbReference>
<organism evidence="1 2">
    <name type="scientific">Paraglaciecola polaris LMG 21857</name>
    <dbReference type="NCBI Taxonomy" id="1129793"/>
    <lineage>
        <taxon>Bacteria</taxon>
        <taxon>Pseudomonadati</taxon>
        <taxon>Pseudomonadota</taxon>
        <taxon>Gammaproteobacteria</taxon>
        <taxon>Alteromonadales</taxon>
        <taxon>Alteromonadaceae</taxon>
        <taxon>Paraglaciecola</taxon>
    </lineage>
</organism>
<dbReference type="AlphaFoldDB" id="K7ADS0"/>
<evidence type="ECO:0000313" key="1">
    <source>
        <dbReference type="EMBL" id="GAC33470.1"/>
    </source>
</evidence>
<protein>
    <submittedName>
        <fullName evidence="1">Uncharacterized protein</fullName>
    </submittedName>
</protein>
<name>K7ADS0_9ALTE</name>